<evidence type="ECO:0000256" key="6">
    <source>
        <dbReference type="PIRSR" id="PIRSR600223-1"/>
    </source>
</evidence>
<dbReference type="InterPro" id="IPR019533">
    <property type="entry name" value="Peptidase_S26"/>
</dbReference>
<evidence type="ECO:0000256" key="3">
    <source>
        <dbReference type="ARBA" id="ARBA00013208"/>
    </source>
</evidence>
<dbReference type="Gene3D" id="2.10.109.10">
    <property type="entry name" value="Umud Fragment, subunit A"/>
    <property type="match status" value="1"/>
</dbReference>
<dbReference type="OrthoDB" id="5986739at2"/>
<comment type="catalytic activity">
    <reaction evidence="1 7">
        <text>Cleavage of hydrophobic, N-terminal signal or leader sequences from secreted and periplasmic proteins.</text>
        <dbReference type="EC" id="3.4.21.89"/>
    </reaction>
</comment>
<evidence type="ECO:0000256" key="7">
    <source>
        <dbReference type="RuleBase" id="RU362042"/>
    </source>
</evidence>
<dbReference type="PANTHER" id="PTHR43390">
    <property type="entry name" value="SIGNAL PEPTIDASE I"/>
    <property type="match status" value="1"/>
</dbReference>
<reference evidence="9 10" key="1">
    <citation type="submission" date="2016-10" db="EMBL/GenBank/DDBJ databases">
        <authorList>
            <person name="de Groot N.N."/>
        </authorList>
    </citation>
    <scope>NUCLEOTIDE SEQUENCE [LARGE SCALE GENOMIC DNA]</scope>
    <source>
        <strain evidence="9 10">CCUG 59231</strain>
    </source>
</reference>
<keyword evidence="5 7" id="KW-0378">Hydrolase</keyword>
<dbReference type="Pfam" id="PF10502">
    <property type="entry name" value="Peptidase_S26"/>
    <property type="match status" value="1"/>
</dbReference>
<dbReference type="EMBL" id="FOWP01000013">
    <property type="protein sequence ID" value="SFP51518.1"/>
    <property type="molecule type" value="Genomic_DNA"/>
</dbReference>
<evidence type="ECO:0000256" key="5">
    <source>
        <dbReference type="ARBA" id="ARBA00022801"/>
    </source>
</evidence>
<dbReference type="InterPro" id="IPR019757">
    <property type="entry name" value="Pept_S26A_signal_pept_1_Lys-AS"/>
</dbReference>
<dbReference type="SUPFAM" id="SSF51306">
    <property type="entry name" value="LexA/Signal peptidase"/>
    <property type="match status" value="1"/>
</dbReference>
<dbReference type="Proteomes" id="UP000182400">
    <property type="component" value="Unassembled WGS sequence"/>
</dbReference>
<dbReference type="STRING" id="658457.SAMN05216601_113126"/>
<organism evidence="9 10">
    <name type="scientific">Ectopseudomonas composti</name>
    <dbReference type="NCBI Taxonomy" id="658457"/>
    <lineage>
        <taxon>Bacteria</taxon>
        <taxon>Pseudomonadati</taxon>
        <taxon>Pseudomonadota</taxon>
        <taxon>Gammaproteobacteria</taxon>
        <taxon>Pseudomonadales</taxon>
        <taxon>Pseudomonadaceae</taxon>
        <taxon>Ectopseudomonas</taxon>
    </lineage>
</organism>
<comment type="similarity">
    <text evidence="2 7">Belongs to the peptidase S26 family.</text>
</comment>
<protein>
    <recommendedName>
        <fullName evidence="4 7">Signal peptidase I</fullName>
        <ecNumber evidence="3 7">3.4.21.89</ecNumber>
    </recommendedName>
</protein>
<dbReference type="InterPro" id="IPR000223">
    <property type="entry name" value="Pept_S26A_signal_pept_1"/>
</dbReference>
<evidence type="ECO:0000259" key="8">
    <source>
        <dbReference type="Pfam" id="PF10502"/>
    </source>
</evidence>
<dbReference type="GO" id="GO:0004252">
    <property type="term" value="F:serine-type endopeptidase activity"/>
    <property type="evidence" value="ECO:0007669"/>
    <property type="project" value="InterPro"/>
</dbReference>
<dbReference type="GO" id="GO:0009003">
    <property type="term" value="F:signal peptidase activity"/>
    <property type="evidence" value="ECO:0007669"/>
    <property type="project" value="UniProtKB-EC"/>
</dbReference>
<dbReference type="InterPro" id="IPR019758">
    <property type="entry name" value="Pept_S26A_signal_pept_1_CS"/>
</dbReference>
<comment type="subcellular location">
    <subcellularLocation>
        <location evidence="7">Membrane</location>
        <topology evidence="7">Multi-pass membrane protein</topology>
    </subcellularLocation>
</comment>
<feature type="active site" evidence="6">
    <location>
        <position position="90"/>
    </location>
</feature>
<dbReference type="GO" id="GO:0016020">
    <property type="term" value="C:membrane"/>
    <property type="evidence" value="ECO:0007669"/>
    <property type="project" value="UniProtKB-SubCell"/>
</dbReference>
<sequence>MRWNFWTGFTALALLMLGFYLLNPLGPASLDPRARLAGYVPYQVPANSMAPTLLAGDHILSSVWAYVGKEPARGDVVVFVSPLNDIGYVKRIIGLPGDRLAMHDHRVYINGKLLDEPYLPPAPTIETPHQDYGNLAETHIADGEFFMLGDNRRNSADSRLWGSVPRANLIGRVERIWWAQDPQRTGKVR</sequence>
<proteinExistence type="inferred from homology"/>
<accession>A0A1I5QZ21</accession>
<dbReference type="AlphaFoldDB" id="A0A1I5QZ21"/>
<dbReference type="EC" id="3.4.21.89" evidence="3 7"/>
<evidence type="ECO:0000313" key="9">
    <source>
        <dbReference type="EMBL" id="SFP51518.1"/>
    </source>
</evidence>
<dbReference type="PROSITE" id="PS00760">
    <property type="entry name" value="SPASE_I_2"/>
    <property type="match status" value="1"/>
</dbReference>
<evidence type="ECO:0000313" key="10">
    <source>
        <dbReference type="Proteomes" id="UP000182400"/>
    </source>
</evidence>
<dbReference type="GO" id="GO:0006465">
    <property type="term" value="P:signal peptide processing"/>
    <property type="evidence" value="ECO:0007669"/>
    <property type="project" value="InterPro"/>
</dbReference>
<dbReference type="InterPro" id="IPR036286">
    <property type="entry name" value="LexA/Signal_pep-like_sf"/>
</dbReference>
<feature type="domain" description="Peptidase S26" evidence="8">
    <location>
        <begin position="37"/>
        <end position="178"/>
    </location>
</feature>
<evidence type="ECO:0000256" key="1">
    <source>
        <dbReference type="ARBA" id="ARBA00000677"/>
    </source>
</evidence>
<dbReference type="PRINTS" id="PR00727">
    <property type="entry name" value="LEADERPTASE"/>
</dbReference>
<name>A0A1I5QZ21_9GAMM</name>
<feature type="active site" evidence="6">
    <location>
        <position position="48"/>
    </location>
</feature>
<dbReference type="PROSITE" id="PS00761">
    <property type="entry name" value="SPASE_I_3"/>
    <property type="match status" value="1"/>
</dbReference>
<dbReference type="RefSeq" id="WP_074941157.1">
    <property type="nucleotide sequence ID" value="NZ_FOWP01000013.1"/>
</dbReference>
<evidence type="ECO:0000256" key="2">
    <source>
        <dbReference type="ARBA" id="ARBA00009370"/>
    </source>
</evidence>
<gene>
    <name evidence="9" type="ORF">SAMN05216601_113126</name>
</gene>
<dbReference type="CDD" id="cd06530">
    <property type="entry name" value="S26_SPase_I"/>
    <property type="match status" value="1"/>
</dbReference>
<keyword evidence="7" id="KW-0645">Protease</keyword>
<evidence type="ECO:0000256" key="4">
    <source>
        <dbReference type="ARBA" id="ARBA00019232"/>
    </source>
</evidence>
<dbReference type="NCBIfam" id="TIGR02227">
    <property type="entry name" value="sigpep_I_bact"/>
    <property type="match status" value="1"/>
</dbReference>
<dbReference type="PANTHER" id="PTHR43390:SF1">
    <property type="entry name" value="CHLOROPLAST PROCESSING PEPTIDASE"/>
    <property type="match status" value="1"/>
</dbReference>